<organism evidence="1 2">
    <name type="scientific">Pleurodeles waltl</name>
    <name type="common">Iberian ribbed newt</name>
    <dbReference type="NCBI Taxonomy" id="8319"/>
    <lineage>
        <taxon>Eukaryota</taxon>
        <taxon>Metazoa</taxon>
        <taxon>Chordata</taxon>
        <taxon>Craniata</taxon>
        <taxon>Vertebrata</taxon>
        <taxon>Euteleostomi</taxon>
        <taxon>Amphibia</taxon>
        <taxon>Batrachia</taxon>
        <taxon>Caudata</taxon>
        <taxon>Salamandroidea</taxon>
        <taxon>Salamandridae</taxon>
        <taxon>Pleurodelinae</taxon>
        <taxon>Pleurodeles</taxon>
    </lineage>
</organism>
<proteinExistence type="predicted"/>
<sequence>MARGLVPWGPADSKLVLQHWQRGGPQTSPPALTISLHPILHARNPDNSNRSASQTRPAATRTLNFTATSHADQPRRFAHAVTPLTPIVKRVSHPALNIHRAVSPASQ</sequence>
<reference evidence="1" key="1">
    <citation type="journal article" date="2022" name="bioRxiv">
        <title>Sequencing and chromosome-scale assembly of the giantPleurodeles waltlgenome.</title>
        <authorList>
            <person name="Brown T."/>
            <person name="Elewa A."/>
            <person name="Iarovenko S."/>
            <person name="Subramanian E."/>
            <person name="Araus A.J."/>
            <person name="Petzold A."/>
            <person name="Susuki M."/>
            <person name="Suzuki K.-i.T."/>
            <person name="Hayashi T."/>
            <person name="Toyoda A."/>
            <person name="Oliveira C."/>
            <person name="Osipova E."/>
            <person name="Leigh N.D."/>
            <person name="Simon A."/>
            <person name="Yun M.H."/>
        </authorList>
    </citation>
    <scope>NUCLEOTIDE SEQUENCE</scope>
    <source>
        <strain evidence="1">20211129_DDA</strain>
        <tissue evidence="1">Liver</tissue>
    </source>
</reference>
<dbReference type="AlphaFoldDB" id="A0AAV7WG17"/>
<accession>A0AAV7WG17</accession>
<keyword evidence="2" id="KW-1185">Reference proteome</keyword>
<gene>
    <name evidence="1" type="ORF">NDU88_006576</name>
</gene>
<protein>
    <submittedName>
        <fullName evidence="1">Uncharacterized protein</fullName>
    </submittedName>
</protein>
<dbReference type="EMBL" id="JANPWB010000002">
    <property type="protein sequence ID" value="KAJ1211215.1"/>
    <property type="molecule type" value="Genomic_DNA"/>
</dbReference>
<name>A0AAV7WG17_PLEWA</name>
<comment type="caution">
    <text evidence="1">The sequence shown here is derived from an EMBL/GenBank/DDBJ whole genome shotgun (WGS) entry which is preliminary data.</text>
</comment>
<dbReference type="Proteomes" id="UP001066276">
    <property type="component" value="Chromosome 1_2"/>
</dbReference>
<evidence type="ECO:0000313" key="1">
    <source>
        <dbReference type="EMBL" id="KAJ1211215.1"/>
    </source>
</evidence>
<evidence type="ECO:0000313" key="2">
    <source>
        <dbReference type="Proteomes" id="UP001066276"/>
    </source>
</evidence>